<evidence type="ECO:0000313" key="4">
    <source>
        <dbReference type="Proteomes" id="UP001519460"/>
    </source>
</evidence>
<evidence type="ECO:0000256" key="1">
    <source>
        <dbReference type="ARBA" id="ARBA00022837"/>
    </source>
</evidence>
<keyword evidence="4" id="KW-1185">Reference proteome</keyword>
<dbReference type="InterPro" id="IPR002048">
    <property type="entry name" value="EF_hand_dom"/>
</dbReference>
<reference evidence="3 4" key="1">
    <citation type="journal article" date="2023" name="Sci. Data">
        <title>Genome assembly of the Korean intertidal mud-creeper Batillaria attramentaria.</title>
        <authorList>
            <person name="Patra A.K."/>
            <person name="Ho P.T."/>
            <person name="Jun S."/>
            <person name="Lee S.J."/>
            <person name="Kim Y."/>
            <person name="Won Y.J."/>
        </authorList>
    </citation>
    <scope>NUCLEOTIDE SEQUENCE [LARGE SCALE GENOMIC DNA]</scope>
    <source>
        <strain evidence="3">Wonlab-2016</strain>
    </source>
</reference>
<accession>A0ABD0JQY8</accession>
<feature type="domain" description="EF-hand" evidence="2">
    <location>
        <begin position="252"/>
        <end position="284"/>
    </location>
</feature>
<dbReference type="PROSITE" id="PS50222">
    <property type="entry name" value="EF_HAND_2"/>
    <property type="match status" value="2"/>
</dbReference>
<proteinExistence type="predicted"/>
<dbReference type="EMBL" id="JACVVK020000354">
    <property type="protein sequence ID" value="KAK7477297.1"/>
    <property type="molecule type" value="Genomic_DNA"/>
</dbReference>
<organism evidence="3 4">
    <name type="scientific">Batillaria attramentaria</name>
    <dbReference type="NCBI Taxonomy" id="370345"/>
    <lineage>
        <taxon>Eukaryota</taxon>
        <taxon>Metazoa</taxon>
        <taxon>Spiralia</taxon>
        <taxon>Lophotrochozoa</taxon>
        <taxon>Mollusca</taxon>
        <taxon>Gastropoda</taxon>
        <taxon>Caenogastropoda</taxon>
        <taxon>Sorbeoconcha</taxon>
        <taxon>Cerithioidea</taxon>
        <taxon>Batillariidae</taxon>
        <taxon>Batillaria</taxon>
    </lineage>
</organism>
<name>A0ABD0JQY8_9CAEN</name>
<dbReference type="Proteomes" id="UP001519460">
    <property type="component" value="Unassembled WGS sequence"/>
</dbReference>
<evidence type="ECO:0000259" key="2">
    <source>
        <dbReference type="PROSITE" id="PS50222"/>
    </source>
</evidence>
<feature type="non-terminal residue" evidence="3">
    <location>
        <position position="284"/>
    </location>
</feature>
<dbReference type="AlphaFoldDB" id="A0ABD0JQY8"/>
<dbReference type="InterPro" id="IPR011992">
    <property type="entry name" value="EF-hand-dom_pair"/>
</dbReference>
<dbReference type="PROSITE" id="PS00018">
    <property type="entry name" value="EF_HAND_1"/>
    <property type="match status" value="1"/>
</dbReference>
<feature type="non-terminal residue" evidence="3">
    <location>
        <position position="1"/>
    </location>
</feature>
<dbReference type="Pfam" id="PF13202">
    <property type="entry name" value="EF-hand_5"/>
    <property type="match status" value="2"/>
</dbReference>
<comment type="caution">
    <text evidence="3">The sequence shown here is derived from an EMBL/GenBank/DDBJ whole genome shotgun (WGS) entry which is preliminary data.</text>
</comment>
<sequence length="284" mass="30981">TLRKIGKWIKKNPDKAVAIAGAIGKRQTPSEDAVMEALVVACGDFPPDATPTDAVTQAFMEADVNEDGKLSEEEAAEFAKMLGLMDIKDNYHKNSELWVPKTRFGCDSEVTRRAVRGPQDAQLDVRQTTSHDAQLDVRQTTSHDAQLDVRQTTSHDAQLDVRQTTSHDAQLDVRQTTETGQCAVDGNGDPSDEEQVEFANMLGKTRRCSCTIINNNYGKRDGKPDSAKPDGDVLIGALSQACPDLDFAPDTQVSQLVQDAFQDVDANKDGQLNANEVAEFATMI</sequence>
<gene>
    <name evidence="3" type="ORF">BaRGS_00031485</name>
</gene>
<keyword evidence="1" id="KW-0106">Calcium</keyword>
<dbReference type="SMART" id="SM00054">
    <property type="entry name" value="EFh"/>
    <property type="match status" value="2"/>
</dbReference>
<protein>
    <recommendedName>
        <fullName evidence="2">EF-hand domain-containing protein</fullName>
    </recommendedName>
</protein>
<dbReference type="InterPro" id="IPR018247">
    <property type="entry name" value="EF_Hand_1_Ca_BS"/>
</dbReference>
<feature type="domain" description="EF-hand" evidence="2">
    <location>
        <begin position="50"/>
        <end position="85"/>
    </location>
</feature>
<dbReference type="SUPFAM" id="SSF47473">
    <property type="entry name" value="EF-hand"/>
    <property type="match status" value="1"/>
</dbReference>
<evidence type="ECO:0000313" key="3">
    <source>
        <dbReference type="EMBL" id="KAK7477297.1"/>
    </source>
</evidence>